<dbReference type="InterPro" id="IPR003034">
    <property type="entry name" value="SAP_dom"/>
</dbReference>
<evidence type="ECO:0008006" key="7">
    <source>
        <dbReference type="Google" id="ProtNLM"/>
    </source>
</evidence>
<protein>
    <recommendedName>
        <fullName evidence="7">SAP domain-containing protein</fullName>
    </recommendedName>
</protein>
<dbReference type="InterPro" id="IPR023321">
    <property type="entry name" value="PINIT"/>
</dbReference>
<dbReference type="Proteomes" id="UP000593565">
    <property type="component" value="Unassembled WGS sequence"/>
</dbReference>
<comment type="caution">
    <text evidence="5">The sequence shown here is derived from an EMBL/GenBank/DDBJ whole genome shotgun (WGS) entry which is preliminary data.</text>
</comment>
<dbReference type="SMART" id="SM00513">
    <property type="entry name" value="SAP"/>
    <property type="match status" value="1"/>
</dbReference>
<dbReference type="AlphaFoldDB" id="A0A7J6A2Q7"/>
<keyword evidence="6" id="KW-1185">Reference proteome</keyword>
<dbReference type="EMBL" id="JAAGNN010000019">
    <property type="protein sequence ID" value="KAF4076471.1"/>
    <property type="molecule type" value="Genomic_DNA"/>
</dbReference>
<dbReference type="PROSITE" id="PS51466">
    <property type="entry name" value="PINIT"/>
    <property type="match status" value="1"/>
</dbReference>
<dbReference type="PROSITE" id="PS50800">
    <property type="entry name" value="SAP"/>
    <property type="match status" value="1"/>
</dbReference>
<dbReference type="Gene3D" id="1.10.720.30">
    <property type="entry name" value="SAP domain"/>
    <property type="match status" value="1"/>
</dbReference>
<reference evidence="5 6" key="1">
    <citation type="submission" date="2020-02" db="EMBL/GenBank/DDBJ databases">
        <title>A chromosome-scale genome assembly of the black bullhead catfish (Ameiurus melas).</title>
        <authorList>
            <person name="Wen M."/>
            <person name="Zham M."/>
            <person name="Cabau C."/>
            <person name="Klopp C."/>
            <person name="Donnadieu C."/>
            <person name="Roques C."/>
            <person name="Bouchez O."/>
            <person name="Lampietro C."/>
            <person name="Jouanno E."/>
            <person name="Herpin A."/>
            <person name="Louis A."/>
            <person name="Berthelot C."/>
            <person name="Parey E."/>
            <person name="Roest-Crollius H."/>
            <person name="Braasch I."/>
            <person name="Postlethwait J."/>
            <person name="Robinson-Rechavi M."/>
            <person name="Echchiki A."/>
            <person name="Begum T."/>
            <person name="Montfort J."/>
            <person name="Schartl M."/>
            <person name="Bobe J."/>
            <person name="Guiguen Y."/>
        </authorList>
    </citation>
    <scope>NUCLEOTIDE SEQUENCE [LARGE SCALE GENOMIC DNA]</scope>
    <source>
        <strain evidence="5">M_S1</strain>
        <tissue evidence="5">Blood</tissue>
    </source>
</reference>
<feature type="domain" description="SAP" evidence="3">
    <location>
        <begin position="12"/>
        <end position="46"/>
    </location>
</feature>
<proteinExistence type="inferred from homology"/>
<evidence type="ECO:0000313" key="6">
    <source>
        <dbReference type="Proteomes" id="UP000593565"/>
    </source>
</evidence>
<feature type="domain" description="PINIT" evidence="4">
    <location>
        <begin position="91"/>
        <end position="153"/>
    </location>
</feature>
<evidence type="ECO:0000313" key="5">
    <source>
        <dbReference type="EMBL" id="KAF4076471.1"/>
    </source>
</evidence>
<comment type="pathway">
    <text evidence="1">Protein modification; protein sumoylation.</text>
</comment>
<evidence type="ECO:0000256" key="2">
    <source>
        <dbReference type="ARBA" id="ARBA00005383"/>
    </source>
</evidence>
<dbReference type="InterPro" id="IPR038654">
    <property type="entry name" value="PINIT_sf"/>
</dbReference>
<dbReference type="Gene3D" id="2.60.120.780">
    <property type="entry name" value="PINIT domain"/>
    <property type="match status" value="1"/>
</dbReference>
<dbReference type="SUPFAM" id="SSF68906">
    <property type="entry name" value="SAP domain"/>
    <property type="match status" value="1"/>
</dbReference>
<dbReference type="Pfam" id="PF02037">
    <property type="entry name" value="SAP"/>
    <property type="match status" value="1"/>
</dbReference>
<evidence type="ECO:0000259" key="3">
    <source>
        <dbReference type="PROSITE" id="PS50800"/>
    </source>
</evidence>
<organism evidence="5 6">
    <name type="scientific">Ameiurus melas</name>
    <name type="common">Black bullhead</name>
    <name type="synonym">Silurus melas</name>
    <dbReference type="NCBI Taxonomy" id="219545"/>
    <lineage>
        <taxon>Eukaryota</taxon>
        <taxon>Metazoa</taxon>
        <taxon>Chordata</taxon>
        <taxon>Craniata</taxon>
        <taxon>Vertebrata</taxon>
        <taxon>Euteleostomi</taxon>
        <taxon>Actinopterygii</taxon>
        <taxon>Neopterygii</taxon>
        <taxon>Teleostei</taxon>
        <taxon>Ostariophysi</taxon>
        <taxon>Siluriformes</taxon>
        <taxon>Ictaluridae</taxon>
        <taxon>Ameiurus</taxon>
    </lineage>
</organism>
<accession>A0A7J6A2Q7</accession>
<evidence type="ECO:0000256" key="1">
    <source>
        <dbReference type="ARBA" id="ARBA00004718"/>
    </source>
</evidence>
<gene>
    <name evidence="5" type="ORF">AMELA_G00215420</name>
</gene>
<evidence type="ECO:0000259" key="4">
    <source>
        <dbReference type="PROSITE" id="PS51466"/>
    </source>
</evidence>
<name>A0A7J6A2Q7_AMEME</name>
<dbReference type="InterPro" id="IPR036361">
    <property type="entry name" value="SAP_dom_sf"/>
</dbReference>
<dbReference type="GO" id="GO:0016925">
    <property type="term" value="P:protein sumoylation"/>
    <property type="evidence" value="ECO:0007669"/>
    <property type="project" value="UniProtKB-UniPathway"/>
</dbReference>
<comment type="similarity">
    <text evidence="2">Belongs to the PIAS family.</text>
</comment>
<sequence length="153" mass="17354">MADKLLEATVMVKSLRVTELRSLLSIMGKDKRGLKKDLVQRAIELLHNNFHPELFSAIQELYDHRHYTVKANSRRSQVITMPTAVEVATDQPKESCGPVHKPEVHMIKLPFYQILETIVAPVSLVPTFATIPQTNVITFSLTRTQSAQIKNHQ</sequence>
<dbReference type="UniPathway" id="UPA00886"/>